<feature type="transmembrane region" description="Helical" evidence="1">
    <location>
        <begin position="12"/>
        <end position="32"/>
    </location>
</feature>
<dbReference type="EMBL" id="NAAC01000011">
    <property type="protein sequence ID" value="RDJ12241.1"/>
    <property type="molecule type" value="Genomic_DNA"/>
</dbReference>
<dbReference type="AlphaFoldDB" id="A0A370KR14"/>
<dbReference type="PROSITE" id="PS51257">
    <property type="entry name" value="PROKAR_LIPOPROTEIN"/>
    <property type="match status" value="1"/>
</dbReference>
<name>A0A370KR14_9HYPH</name>
<evidence type="ECO:0000256" key="1">
    <source>
        <dbReference type="SAM" id="Phobius"/>
    </source>
</evidence>
<feature type="transmembrane region" description="Helical" evidence="1">
    <location>
        <begin position="38"/>
        <end position="57"/>
    </location>
</feature>
<dbReference type="OrthoDB" id="8403162at2"/>
<accession>A0A370KR14</accession>
<keyword evidence="1" id="KW-0812">Transmembrane</keyword>
<dbReference type="Proteomes" id="UP000254939">
    <property type="component" value="Unassembled WGS sequence"/>
</dbReference>
<reference evidence="2 3" key="1">
    <citation type="submission" date="2017-03" db="EMBL/GenBank/DDBJ databases">
        <title>Genome analysis of Rhizobial strains effectives or ineffectives for nitrogen fixation isolated from bean seeds.</title>
        <authorList>
            <person name="Peralta H."/>
            <person name="Aguilar-Vera A."/>
            <person name="Mora Y."/>
            <person name="Vargas-Lagunas C."/>
            <person name="Girard L."/>
            <person name="Mora J."/>
        </authorList>
    </citation>
    <scope>NUCLEOTIDE SEQUENCE [LARGE SCALE GENOMIC DNA]</scope>
    <source>
        <strain evidence="2 3">CCGM3</strain>
    </source>
</reference>
<evidence type="ECO:0000313" key="2">
    <source>
        <dbReference type="EMBL" id="RDJ12241.1"/>
    </source>
</evidence>
<keyword evidence="1" id="KW-0472">Membrane</keyword>
<sequence length="64" mass="6743">MGEKSSSESRPCLIDLVIVGLVAGLLACLLRGGSVGPIAPVGLGTALSWYFLGFPIIRTRNRSR</sequence>
<organism evidence="2 3">
    <name type="scientific">Rhizobium grahamii</name>
    <dbReference type="NCBI Taxonomy" id="1120045"/>
    <lineage>
        <taxon>Bacteria</taxon>
        <taxon>Pseudomonadati</taxon>
        <taxon>Pseudomonadota</taxon>
        <taxon>Alphaproteobacteria</taxon>
        <taxon>Hyphomicrobiales</taxon>
        <taxon>Rhizobiaceae</taxon>
        <taxon>Rhizobium/Agrobacterium group</taxon>
        <taxon>Rhizobium</taxon>
    </lineage>
</organism>
<gene>
    <name evidence="2" type="ORF">B5K06_10865</name>
</gene>
<keyword evidence="1" id="KW-1133">Transmembrane helix</keyword>
<comment type="caution">
    <text evidence="2">The sequence shown here is derived from an EMBL/GenBank/DDBJ whole genome shotgun (WGS) entry which is preliminary data.</text>
</comment>
<proteinExistence type="predicted"/>
<evidence type="ECO:0000313" key="3">
    <source>
        <dbReference type="Proteomes" id="UP000254939"/>
    </source>
</evidence>
<protein>
    <submittedName>
        <fullName evidence="2">Uncharacterized protein</fullName>
    </submittedName>
</protein>